<evidence type="ECO:0000256" key="10">
    <source>
        <dbReference type="RuleBase" id="RU351113"/>
    </source>
</evidence>
<feature type="transmembrane region" description="Helical" evidence="10">
    <location>
        <begin position="305"/>
        <end position="324"/>
    </location>
</feature>
<feature type="transmembrane region" description="Helical" evidence="10">
    <location>
        <begin position="134"/>
        <end position="154"/>
    </location>
</feature>
<evidence type="ECO:0000256" key="9">
    <source>
        <dbReference type="ARBA" id="ARBA00023224"/>
    </source>
</evidence>
<evidence type="ECO:0000256" key="7">
    <source>
        <dbReference type="ARBA" id="ARBA00023136"/>
    </source>
</evidence>
<keyword evidence="2" id="KW-1003">Cell membrane</keyword>
<evidence type="ECO:0000256" key="3">
    <source>
        <dbReference type="ARBA" id="ARBA00022606"/>
    </source>
</evidence>
<dbReference type="EMBL" id="KM678320">
    <property type="protein sequence ID" value="AJE25893.1"/>
    <property type="molecule type" value="mRNA"/>
</dbReference>
<dbReference type="AlphaFoldDB" id="A0A0B5CVM3"/>
<dbReference type="InterPro" id="IPR004117">
    <property type="entry name" value="7tm6_olfct_rcpt"/>
</dbReference>
<keyword evidence="8 10" id="KW-0675">Receptor</keyword>
<dbReference type="PANTHER" id="PTHR21137:SF35">
    <property type="entry name" value="ODORANT RECEPTOR 19A-RELATED"/>
    <property type="match status" value="1"/>
</dbReference>
<proteinExistence type="evidence at transcript level"/>
<feature type="transmembrane region" description="Helical" evidence="10">
    <location>
        <begin position="39"/>
        <end position="57"/>
    </location>
</feature>
<evidence type="ECO:0000313" key="11">
    <source>
        <dbReference type="EMBL" id="AJE25893.1"/>
    </source>
</evidence>
<evidence type="ECO:0000256" key="4">
    <source>
        <dbReference type="ARBA" id="ARBA00022692"/>
    </source>
</evidence>
<dbReference type="Pfam" id="PF02949">
    <property type="entry name" value="7tm_6"/>
    <property type="match status" value="1"/>
</dbReference>
<dbReference type="GO" id="GO:0004984">
    <property type="term" value="F:olfactory receptor activity"/>
    <property type="evidence" value="ECO:0007669"/>
    <property type="project" value="InterPro"/>
</dbReference>
<accession>A0A0B5CVM3</accession>
<protein>
    <recommendedName>
        <fullName evidence="10">Odorant receptor</fullName>
    </recommendedName>
</protein>
<keyword evidence="6 10" id="KW-1133">Transmembrane helix</keyword>
<feature type="transmembrane region" description="Helical" evidence="10">
    <location>
        <begin position="272"/>
        <end position="293"/>
    </location>
</feature>
<keyword evidence="5 10" id="KW-0552">Olfaction</keyword>
<keyword evidence="9 10" id="KW-0807">Transducer</keyword>
<evidence type="ECO:0000256" key="5">
    <source>
        <dbReference type="ARBA" id="ARBA00022725"/>
    </source>
</evidence>
<reference evidence="11" key="1">
    <citation type="submission" date="2014-09" db="EMBL/GenBank/DDBJ databases">
        <title>Pheromone receptor evolution in the cryptic leafroller species, Planotortrix octo and P. excessana.</title>
        <authorList>
            <person name="Steinwender B."/>
            <person name="Thrimawithana A.H."/>
            <person name="Crowhurst R.N."/>
            <person name="Newcomb R.D."/>
        </authorList>
    </citation>
    <scope>NUCLEOTIDE SEQUENCE</scope>
</reference>
<dbReference type="PANTHER" id="PTHR21137">
    <property type="entry name" value="ODORANT RECEPTOR"/>
    <property type="match status" value="1"/>
</dbReference>
<comment type="similarity">
    <text evidence="10">Belongs to the insect chemoreceptor superfamily. Heteromeric odorant receptor channel (TC 1.A.69) family.</text>
</comment>
<comment type="caution">
    <text evidence="10">Lacks conserved residue(s) required for the propagation of feature annotation.</text>
</comment>
<organism evidence="11">
    <name type="scientific">Planotortrix excessana</name>
    <name type="common">greenheaded leafroller</name>
    <dbReference type="NCBI Taxonomy" id="65035"/>
    <lineage>
        <taxon>Eukaryota</taxon>
        <taxon>Metazoa</taxon>
        <taxon>Ecdysozoa</taxon>
        <taxon>Arthropoda</taxon>
        <taxon>Hexapoda</taxon>
        <taxon>Insecta</taxon>
        <taxon>Pterygota</taxon>
        <taxon>Neoptera</taxon>
        <taxon>Endopterygota</taxon>
        <taxon>Lepidoptera</taxon>
        <taxon>Glossata</taxon>
        <taxon>Ditrysia</taxon>
        <taxon>Tortricoidea</taxon>
        <taxon>Tortricidae</taxon>
        <taxon>Tortricinae</taxon>
        <taxon>Planotortrix</taxon>
    </lineage>
</organism>
<dbReference type="GO" id="GO:0005886">
    <property type="term" value="C:plasma membrane"/>
    <property type="evidence" value="ECO:0007669"/>
    <property type="project" value="UniProtKB-SubCell"/>
</dbReference>
<comment type="subcellular location">
    <subcellularLocation>
        <location evidence="1 10">Cell membrane</location>
        <topology evidence="1 10">Multi-pass membrane protein</topology>
    </subcellularLocation>
</comment>
<evidence type="ECO:0000256" key="1">
    <source>
        <dbReference type="ARBA" id="ARBA00004651"/>
    </source>
</evidence>
<evidence type="ECO:0000256" key="2">
    <source>
        <dbReference type="ARBA" id="ARBA00022475"/>
    </source>
</evidence>
<keyword evidence="4 10" id="KW-0812">Transmembrane</keyword>
<keyword evidence="3 10" id="KW-0716">Sensory transduction</keyword>
<dbReference type="GO" id="GO:0005549">
    <property type="term" value="F:odorant binding"/>
    <property type="evidence" value="ECO:0007669"/>
    <property type="project" value="InterPro"/>
</dbReference>
<dbReference type="GO" id="GO:0007165">
    <property type="term" value="P:signal transduction"/>
    <property type="evidence" value="ECO:0007669"/>
    <property type="project" value="UniProtKB-KW"/>
</dbReference>
<keyword evidence="7 10" id="KW-0472">Membrane</keyword>
<evidence type="ECO:0000256" key="8">
    <source>
        <dbReference type="ARBA" id="ARBA00023170"/>
    </source>
</evidence>
<feature type="transmembrane region" description="Helical" evidence="10">
    <location>
        <begin position="194"/>
        <end position="222"/>
    </location>
</feature>
<sequence>MFREFLDRLRTEEMPLLGPNTWFLKTIGLRLPKGKIKKVFCVILHEIVTFFVITQYIELFSVTDDVDTMITNLKSSSLSIICVIKSNTMLLWQDKWLEAFEYVTEADKFERVTGNPARDKIVTRYTKQCSLVTYYYYLLLFFTNFGVISLNLLVNMTNVEFRAALNNGTVPFPHIFSAWTPYDRNTFPFTWITVVWHVFITTTGAVIISAYDTAAIVLLTFFGAKFELLRLRCAELFQEGEPVTEEEFDERVRQVHTLHTQLVKNIRLVDSLLSPIMCLYTVACSLVLCTSFYQLTFSTSISQKLMLAEYLAFGITQLFLYCWISNDVLEKSSKLMLGPYESRWWAGSPRQRRSVLMLAEQMEKAHVFSAGPFTNLTLPTFIMIVKGAYSYFTLLRN</sequence>
<evidence type="ECO:0000256" key="6">
    <source>
        <dbReference type="ARBA" id="ARBA00022989"/>
    </source>
</evidence>
<name>A0A0B5CVM3_9NEOP</name>